<proteinExistence type="predicted"/>
<dbReference type="InterPro" id="IPR024440">
    <property type="entry name" value="ColicinD_C"/>
</dbReference>
<feature type="domain" description="Colicin D C-terminal" evidence="1">
    <location>
        <begin position="46"/>
        <end position="125"/>
    </location>
</feature>
<organism evidence="2 3">
    <name type="scientific">Pseudomonas syringae pv. tagetis</name>
    <dbReference type="NCBI Taxonomy" id="129140"/>
    <lineage>
        <taxon>Bacteria</taxon>
        <taxon>Pseudomonadati</taxon>
        <taxon>Pseudomonadota</taxon>
        <taxon>Gammaproteobacteria</taxon>
        <taxon>Pseudomonadales</taxon>
        <taxon>Pseudomonadaceae</taxon>
        <taxon>Pseudomonas</taxon>
    </lineage>
</organism>
<comment type="caution">
    <text evidence="2">The sequence shown here is derived from an EMBL/GenBank/DDBJ whole genome shotgun (WGS) entry which is preliminary data.</text>
</comment>
<dbReference type="AlphaFoldDB" id="A0A3M3YQD1"/>
<dbReference type="InterPro" id="IPR037178">
    <property type="entry name" value="ColicinD_C_sf"/>
</dbReference>
<dbReference type="Proteomes" id="UP000268056">
    <property type="component" value="Unassembled WGS sequence"/>
</dbReference>
<reference evidence="2 3" key="1">
    <citation type="submission" date="2018-08" db="EMBL/GenBank/DDBJ databases">
        <title>Recombination of ecologically and evolutionarily significant loci maintains genetic cohesion in the Pseudomonas syringae species complex.</title>
        <authorList>
            <person name="Dillon M."/>
            <person name="Thakur S."/>
            <person name="Almeida R.N.D."/>
            <person name="Weir B.S."/>
            <person name="Guttman D.S."/>
        </authorList>
    </citation>
    <scope>NUCLEOTIDE SEQUENCE [LARGE SCALE GENOMIC DNA]</scope>
    <source>
        <strain evidence="2 3">ICMP 4092</strain>
    </source>
</reference>
<dbReference type="EMBL" id="RBQC01000121">
    <property type="protein sequence ID" value="RMO84682.1"/>
    <property type="molecule type" value="Genomic_DNA"/>
</dbReference>
<evidence type="ECO:0000259" key="1">
    <source>
        <dbReference type="Pfam" id="PF11429"/>
    </source>
</evidence>
<dbReference type="SUPFAM" id="SSF102824">
    <property type="entry name" value="Colicin D/E5 nuclease domain"/>
    <property type="match status" value="1"/>
</dbReference>
<evidence type="ECO:0000313" key="2">
    <source>
        <dbReference type="EMBL" id="RMO84682.1"/>
    </source>
</evidence>
<dbReference type="Pfam" id="PF11429">
    <property type="entry name" value="Colicin_D"/>
    <property type="match status" value="1"/>
</dbReference>
<protein>
    <recommendedName>
        <fullName evidence="1">Colicin D C-terminal domain-containing protein</fullName>
    </recommendedName>
</protein>
<gene>
    <name evidence="2" type="ORF">ALQ32_200212</name>
</gene>
<evidence type="ECO:0000313" key="3">
    <source>
        <dbReference type="Proteomes" id="UP000268056"/>
    </source>
</evidence>
<sequence length="140" mass="15274">MGGDNLYLYAPNPYGWVDPWGLRNNSSGGAKGNSIAEELTCITQKQLDKKFKHASDFGVMTTKKNPVTIAQCESAIRVYMGSASTTQQGTYGFAKDSKVFFNLNTNYAVVLDAPGNFVTGFKLAPGTQQFDNFIKNGVLR</sequence>
<dbReference type="Gene3D" id="3.10.450.200">
    <property type="match status" value="1"/>
</dbReference>
<dbReference type="InterPro" id="IPR038233">
    <property type="entry name" value="Colicin_D/E5_nuclease"/>
</dbReference>
<accession>A0A3M3YQD1</accession>
<dbReference type="GO" id="GO:0004540">
    <property type="term" value="F:RNA nuclease activity"/>
    <property type="evidence" value="ECO:0007669"/>
    <property type="project" value="InterPro"/>
</dbReference>
<name>A0A3M3YQD1_9PSED</name>